<evidence type="ECO:0000313" key="2">
    <source>
        <dbReference type="EMBL" id="SEP87445.1"/>
    </source>
</evidence>
<dbReference type="STRING" id="403935.SAMN05216481_102351"/>
<dbReference type="EMBL" id="FOET01000002">
    <property type="protein sequence ID" value="SEP87445.1"/>
    <property type="molecule type" value="Genomic_DNA"/>
</dbReference>
<organism evidence="2 3">
    <name type="scientific">Streptomyces radiopugnans</name>
    <dbReference type="NCBI Taxonomy" id="403935"/>
    <lineage>
        <taxon>Bacteria</taxon>
        <taxon>Bacillati</taxon>
        <taxon>Actinomycetota</taxon>
        <taxon>Actinomycetes</taxon>
        <taxon>Kitasatosporales</taxon>
        <taxon>Streptomycetaceae</taxon>
        <taxon>Streptomyces</taxon>
    </lineage>
</organism>
<dbReference type="InterPro" id="IPR004260">
    <property type="entry name" value="Pyr-dimer_DNA_glycosylase"/>
</dbReference>
<dbReference type="Pfam" id="PF03013">
    <property type="entry name" value="Pyr_excise"/>
    <property type="match status" value="1"/>
</dbReference>
<evidence type="ECO:0008006" key="4">
    <source>
        <dbReference type="Google" id="ProtNLM"/>
    </source>
</evidence>
<keyword evidence="3" id="KW-1185">Reference proteome</keyword>
<dbReference type="NCBIfam" id="NF038085">
    <property type="entry name" value="MSMEG_6728_fam"/>
    <property type="match status" value="1"/>
</dbReference>
<gene>
    <name evidence="2" type="ORF">SAMN05216481_102351</name>
</gene>
<feature type="region of interest" description="Disordered" evidence="1">
    <location>
        <begin position="152"/>
        <end position="177"/>
    </location>
</feature>
<sequence>MIAVRAEGDGRDGWDTVQTFLPLPDFAGTARVLDARRLGKQRVEALQVLRALTVPGYGWARHPAVRMWTGYEEALVRYGMEICRHWRLAGRADTCEATMLTDLRHATGIAVPRSQEELEAAGELPPWLGEPSFHRSHRSSLVRKDPGHYAPLFPDVPPDLPYVWPASDRGPRSREPG</sequence>
<proteinExistence type="predicted"/>
<evidence type="ECO:0000256" key="1">
    <source>
        <dbReference type="SAM" id="MobiDB-lite"/>
    </source>
</evidence>
<evidence type="ECO:0000313" key="3">
    <source>
        <dbReference type="Proteomes" id="UP000199055"/>
    </source>
</evidence>
<dbReference type="Proteomes" id="UP000199055">
    <property type="component" value="Unassembled WGS sequence"/>
</dbReference>
<reference evidence="2 3" key="1">
    <citation type="submission" date="2016-10" db="EMBL/GenBank/DDBJ databases">
        <authorList>
            <person name="de Groot N.N."/>
        </authorList>
    </citation>
    <scope>NUCLEOTIDE SEQUENCE [LARGE SCALE GENOMIC DNA]</scope>
    <source>
        <strain evidence="2 3">CGMCC 4.3519</strain>
    </source>
</reference>
<dbReference type="AlphaFoldDB" id="A0A1H9BEY1"/>
<protein>
    <recommendedName>
        <fullName evidence="4">Cytoplasmic protein</fullName>
    </recommendedName>
</protein>
<name>A0A1H9BEY1_9ACTN</name>
<accession>A0A1H9BEY1</accession>